<comment type="caution">
    <text evidence="2">The sequence shown here is derived from an EMBL/GenBank/DDBJ whole genome shotgun (WGS) entry which is preliminary data.</text>
</comment>
<dbReference type="RefSeq" id="WP_207350210.1">
    <property type="nucleotide sequence ID" value="NZ_JAFMPY010000006.1"/>
</dbReference>
<gene>
    <name evidence="2" type="ORF">J1C47_07970</name>
</gene>
<protein>
    <submittedName>
        <fullName evidence="2">Uncharacterized protein</fullName>
    </submittedName>
</protein>
<keyword evidence="1" id="KW-0812">Transmembrane</keyword>
<reference evidence="2 3" key="1">
    <citation type="submission" date="2021-03" db="EMBL/GenBank/DDBJ databases">
        <title>Whole genome sequence of Jiella sp. MQZ13P-4.</title>
        <authorList>
            <person name="Tuo L."/>
        </authorList>
    </citation>
    <scope>NUCLEOTIDE SEQUENCE [LARGE SCALE GENOMIC DNA]</scope>
    <source>
        <strain evidence="2 3">MQZ13P-4</strain>
    </source>
</reference>
<proteinExistence type="predicted"/>
<keyword evidence="1" id="KW-0472">Membrane</keyword>
<feature type="transmembrane region" description="Helical" evidence="1">
    <location>
        <begin position="12"/>
        <end position="32"/>
    </location>
</feature>
<feature type="transmembrane region" description="Helical" evidence="1">
    <location>
        <begin position="38"/>
        <end position="59"/>
    </location>
</feature>
<sequence length="62" mass="6812">MRFIVSFLRDLTFDLYVFAAFVSAFVAFNFLADAGYGGGIKLAGAAAILAGWLCVYVVLRRR</sequence>
<dbReference type="Proteomes" id="UP000664288">
    <property type="component" value="Unassembled WGS sequence"/>
</dbReference>
<keyword evidence="3" id="KW-1185">Reference proteome</keyword>
<accession>A0ABS3J1N7</accession>
<dbReference type="EMBL" id="JAFMPY010000006">
    <property type="protein sequence ID" value="MBO0903576.1"/>
    <property type="molecule type" value="Genomic_DNA"/>
</dbReference>
<evidence type="ECO:0000256" key="1">
    <source>
        <dbReference type="SAM" id="Phobius"/>
    </source>
</evidence>
<name>A0ABS3J1N7_9HYPH</name>
<evidence type="ECO:0000313" key="3">
    <source>
        <dbReference type="Proteomes" id="UP000664288"/>
    </source>
</evidence>
<evidence type="ECO:0000313" key="2">
    <source>
        <dbReference type="EMBL" id="MBO0903576.1"/>
    </source>
</evidence>
<keyword evidence="1" id="KW-1133">Transmembrane helix</keyword>
<organism evidence="2 3">
    <name type="scientific">Jiella sonneratiae</name>
    <dbReference type="NCBI Taxonomy" id="2816856"/>
    <lineage>
        <taxon>Bacteria</taxon>
        <taxon>Pseudomonadati</taxon>
        <taxon>Pseudomonadota</taxon>
        <taxon>Alphaproteobacteria</taxon>
        <taxon>Hyphomicrobiales</taxon>
        <taxon>Aurantimonadaceae</taxon>
        <taxon>Jiella</taxon>
    </lineage>
</organism>